<evidence type="ECO:0000313" key="4">
    <source>
        <dbReference type="EMBL" id="MFH8134256.1"/>
    </source>
</evidence>
<feature type="domain" description="DUF883" evidence="3">
    <location>
        <begin position="55"/>
        <end position="82"/>
    </location>
</feature>
<evidence type="ECO:0000256" key="2">
    <source>
        <dbReference type="SAM" id="Phobius"/>
    </source>
</evidence>
<protein>
    <submittedName>
        <fullName evidence="4">CsbD family protein</fullName>
    </submittedName>
</protein>
<dbReference type="Gene3D" id="1.10.1470.10">
    <property type="entry name" value="YjbJ"/>
    <property type="match status" value="1"/>
</dbReference>
<evidence type="ECO:0000313" key="5">
    <source>
        <dbReference type="Proteomes" id="UP001611251"/>
    </source>
</evidence>
<accession>A0ABW7PY32</accession>
<keyword evidence="2" id="KW-0812">Transmembrane</keyword>
<reference evidence="4 5" key="1">
    <citation type="submission" date="2024-08" db="EMBL/GenBank/DDBJ databases">
        <title>Pantoea ronii - a newly identified human opportunistic pathogen.</title>
        <authorList>
            <person name="Keidar-Friedman D."/>
            <person name="Sorek N."/>
            <person name="Leshin-Carmel D."/>
            <person name="Tsur A."/>
            <person name="Amsalem M."/>
            <person name="Tolkach D."/>
            <person name="Brosh-Nissimov T."/>
        </authorList>
    </citation>
    <scope>NUCLEOTIDE SEQUENCE [LARGE SCALE GENOMIC DNA]</scope>
    <source>
        <strain evidence="4 5">AA23256</strain>
    </source>
</reference>
<feature type="compositionally biased region" description="Basic and acidic residues" evidence="1">
    <location>
        <begin position="1"/>
        <end position="11"/>
    </location>
</feature>
<comment type="caution">
    <text evidence="4">The sequence shown here is derived from an EMBL/GenBank/DDBJ whole genome shotgun (WGS) entry which is preliminary data.</text>
</comment>
<dbReference type="EMBL" id="JBGFSN010000004">
    <property type="protein sequence ID" value="MFH8134256.1"/>
    <property type="molecule type" value="Genomic_DNA"/>
</dbReference>
<organism evidence="4 5">
    <name type="scientific">Pantoea osteomyelitidis</name>
    <dbReference type="NCBI Taxonomy" id="3230026"/>
    <lineage>
        <taxon>Bacteria</taxon>
        <taxon>Pseudomonadati</taxon>
        <taxon>Pseudomonadota</taxon>
        <taxon>Gammaproteobacteria</taxon>
        <taxon>Enterobacterales</taxon>
        <taxon>Erwiniaceae</taxon>
        <taxon>Pantoea</taxon>
    </lineage>
</organism>
<keyword evidence="2" id="KW-1133">Transmembrane helix</keyword>
<evidence type="ECO:0000256" key="1">
    <source>
        <dbReference type="SAM" id="MobiDB-lite"/>
    </source>
</evidence>
<sequence>MYGKAEDKLKEAAGAAQETWGDATDSPDHKVKGAARKYSAQAGYAARDVADTVKDQVQANPFAGLAVAAGVGVFIGYLLGRK</sequence>
<dbReference type="Pfam" id="PF19029">
    <property type="entry name" value="DUF883_C"/>
    <property type="match status" value="1"/>
</dbReference>
<dbReference type="RefSeq" id="WP_397213883.1">
    <property type="nucleotide sequence ID" value="NZ_JBGFSN010000004.1"/>
</dbReference>
<feature type="transmembrane region" description="Helical" evidence="2">
    <location>
        <begin position="62"/>
        <end position="80"/>
    </location>
</feature>
<keyword evidence="2" id="KW-0472">Membrane</keyword>
<keyword evidence="5" id="KW-1185">Reference proteome</keyword>
<evidence type="ECO:0000259" key="3">
    <source>
        <dbReference type="Pfam" id="PF19029"/>
    </source>
</evidence>
<dbReference type="SUPFAM" id="SSF69047">
    <property type="entry name" value="Hypothetical protein YjbJ"/>
    <property type="match status" value="1"/>
</dbReference>
<dbReference type="InterPro" id="IPR043605">
    <property type="entry name" value="DUF883_C"/>
</dbReference>
<feature type="region of interest" description="Disordered" evidence="1">
    <location>
        <begin position="1"/>
        <end position="31"/>
    </location>
</feature>
<name>A0ABW7PY32_9GAMM</name>
<dbReference type="Proteomes" id="UP001611251">
    <property type="component" value="Unassembled WGS sequence"/>
</dbReference>
<dbReference type="InterPro" id="IPR036629">
    <property type="entry name" value="YjbJ_sf"/>
</dbReference>
<gene>
    <name evidence="4" type="ORF">ABU178_08740</name>
</gene>
<proteinExistence type="predicted"/>